<dbReference type="GO" id="GO:0003676">
    <property type="term" value="F:nucleic acid binding"/>
    <property type="evidence" value="ECO:0007669"/>
    <property type="project" value="InterPro"/>
</dbReference>
<feature type="region of interest" description="Disordered" evidence="2">
    <location>
        <begin position="223"/>
        <end position="256"/>
    </location>
</feature>
<dbReference type="InterPro" id="IPR054722">
    <property type="entry name" value="PolX-like_BBD"/>
</dbReference>
<dbReference type="Proteomes" id="UP000650467">
    <property type="component" value="Unassembled WGS sequence"/>
</dbReference>
<sequence>MKGLGGVLKEPPTATADDQQQALDILTLCVTDAELKRIVVKERTGTAAWKGLRRHMLKLGEAQKIAIRTTFGNLKLGPKESLAEYFSRGRQLQADFNEIEDFEAEERGEASNRSPAITDADLIRQLFAGLAGTAWGSNVATPMLASIDINTESLDDLLNRMMWVGATMRVAGASSSGDATTGGGGGAIVPALAAGGGGGGGGPNPHAGKRCYSCGKIGHIKSQCRNKGKKGQQQQQQAGSGQQQQQQPKQHPSRFGPNHVALAAAMFGGSSGGSEPPAEKDQRIYLDSGCKRHLVRDKSMLHDFRPSNGRVHIRWGNGKSSVVEGSGTLVLRRSSGENRERLGQDVHGNKWDVNWSGGQGSCLVVRNVFYVPGASFNLLSVRTLGDKGLRTLFDGDAGYVLSRDNSKDVYSAGGLMYLAAGHSVMMKASRVDDVGLYAISSHNWEQSPAAVDAGDASCDNADETLAGSYNSDYIAAAPAAAGAPAPVTGAGAGGQVACGKAAGPGHGSAVVLAHRRLGHLNFQYLERLAANDDEDDTGAAPPVGSVGSTAPDDDDYESLALASAAIQTATAQHLTATSPLEPLPLWTQRQASIRHKR</sequence>
<evidence type="ECO:0000313" key="5">
    <source>
        <dbReference type="Proteomes" id="UP000650467"/>
    </source>
</evidence>
<feature type="domain" description="CCHC-type" evidence="3">
    <location>
        <begin position="210"/>
        <end position="226"/>
    </location>
</feature>
<accession>A0A835VUL3</accession>
<comment type="caution">
    <text evidence="4">The sequence shown here is derived from an EMBL/GenBank/DDBJ whole genome shotgun (WGS) entry which is preliminary data.</text>
</comment>
<keyword evidence="5" id="KW-1185">Reference proteome</keyword>
<dbReference type="Pfam" id="PF00098">
    <property type="entry name" value="zf-CCHC"/>
    <property type="match status" value="1"/>
</dbReference>
<evidence type="ECO:0000259" key="3">
    <source>
        <dbReference type="PROSITE" id="PS50158"/>
    </source>
</evidence>
<dbReference type="OrthoDB" id="414945at2759"/>
<reference evidence="4" key="1">
    <citation type="journal article" date="2020" name="bioRxiv">
        <title>Comparative genomics of Chlamydomonas.</title>
        <authorList>
            <person name="Craig R.J."/>
            <person name="Hasan A.R."/>
            <person name="Ness R.W."/>
            <person name="Keightley P.D."/>
        </authorList>
    </citation>
    <scope>NUCLEOTIDE SEQUENCE</scope>
    <source>
        <strain evidence="4">SAG 7.73</strain>
    </source>
</reference>
<name>A0A835VUL3_CHLIN</name>
<dbReference type="InterPro" id="IPR036875">
    <property type="entry name" value="Znf_CCHC_sf"/>
</dbReference>
<organism evidence="4 5">
    <name type="scientific">Chlamydomonas incerta</name>
    <dbReference type="NCBI Taxonomy" id="51695"/>
    <lineage>
        <taxon>Eukaryota</taxon>
        <taxon>Viridiplantae</taxon>
        <taxon>Chlorophyta</taxon>
        <taxon>core chlorophytes</taxon>
        <taxon>Chlorophyceae</taxon>
        <taxon>CS clade</taxon>
        <taxon>Chlamydomonadales</taxon>
        <taxon>Chlamydomonadaceae</taxon>
        <taxon>Chlamydomonas</taxon>
    </lineage>
</organism>
<dbReference type="SMART" id="SM00343">
    <property type="entry name" value="ZnF_C2HC"/>
    <property type="match status" value="1"/>
</dbReference>
<keyword evidence="1" id="KW-0863">Zinc-finger</keyword>
<dbReference type="GO" id="GO:0008270">
    <property type="term" value="F:zinc ion binding"/>
    <property type="evidence" value="ECO:0007669"/>
    <property type="project" value="UniProtKB-KW"/>
</dbReference>
<evidence type="ECO:0000313" key="4">
    <source>
        <dbReference type="EMBL" id="KAG2429927.1"/>
    </source>
</evidence>
<dbReference type="Gene3D" id="4.10.60.10">
    <property type="entry name" value="Zinc finger, CCHC-type"/>
    <property type="match status" value="1"/>
</dbReference>
<evidence type="ECO:0000256" key="2">
    <source>
        <dbReference type="SAM" id="MobiDB-lite"/>
    </source>
</evidence>
<feature type="region of interest" description="Disordered" evidence="2">
    <location>
        <begin position="533"/>
        <end position="554"/>
    </location>
</feature>
<keyword evidence="1" id="KW-0862">Zinc</keyword>
<feature type="compositionally biased region" description="Low complexity" evidence="2">
    <location>
        <begin position="231"/>
        <end position="250"/>
    </location>
</feature>
<proteinExistence type="predicted"/>
<keyword evidence="1" id="KW-0479">Metal-binding</keyword>
<dbReference type="Pfam" id="PF22936">
    <property type="entry name" value="Pol_BBD"/>
    <property type="match status" value="1"/>
</dbReference>
<dbReference type="AlphaFoldDB" id="A0A835VUL3"/>
<gene>
    <name evidence="4" type="ORF">HXX76_010705</name>
</gene>
<dbReference type="SUPFAM" id="SSF57756">
    <property type="entry name" value="Retrovirus zinc finger-like domains"/>
    <property type="match status" value="1"/>
</dbReference>
<dbReference type="InterPro" id="IPR001878">
    <property type="entry name" value="Znf_CCHC"/>
</dbReference>
<dbReference type="EMBL" id="JAEHOC010000029">
    <property type="protein sequence ID" value="KAG2429927.1"/>
    <property type="molecule type" value="Genomic_DNA"/>
</dbReference>
<evidence type="ECO:0000256" key="1">
    <source>
        <dbReference type="PROSITE-ProRule" id="PRU00047"/>
    </source>
</evidence>
<dbReference type="PROSITE" id="PS50158">
    <property type="entry name" value="ZF_CCHC"/>
    <property type="match status" value="1"/>
</dbReference>
<protein>
    <recommendedName>
        <fullName evidence="3">CCHC-type domain-containing protein</fullName>
    </recommendedName>
</protein>